<accession>A0A062VB29</accession>
<dbReference type="EMBL" id="JMIY01000002">
    <property type="protein sequence ID" value="KCZ72515.1"/>
    <property type="molecule type" value="Genomic_DNA"/>
</dbReference>
<protein>
    <submittedName>
        <fullName evidence="6">Xaa-Pro aminopeptidase</fullName>
        <ecNumber evidence="6">3.4.11.9</ecNumber>
    </submittedName>
</protein>
<dbReference type="InterPro" id="IPR000994">
    <property type="entry name" value="Pept_M24"/>
</dbReference>
<dbReference type="PROSITE" id="PS00491">
    <property type="entry name" value="PROLINE_PEPTIDASE"/>
    <property type="match status" value="1"/>
</dbReference>
<evidence type="ECO:0000259" key="4">
    <source>
        <dbReference type="Pfam" id="PF00557"/>
    </source>
</evidence>
<organism evidence="6 7">
    <name type="scientific">Candidatus Methanoperedens nitratireducens</name>
    <dbReference type="NCBI Taxonomy" id="1392998"/>
    <lineage>
        <taxon>Archaea</taxon>
        <taxon>Methanobacteriati</taxon>
        <taxon>Methanobacteriota</taxon>
        <taxon>Stenosarchaea group</taxon>
        <taxon>Methanomicrobia</taxon>
        <taxon>Methanosarcinales</taxon>
        <taxon>ANME-2 cluster</taxon>
        <taxon>Candidatus Methanoperedentaceae</taxon>
        <taxon>Candidatus Methanoperedens</taxon>
    </lineage>
</organism>
<keyword evidence="1 3" id="KW-0479">Metal-binding</keyword>
<dbReference type="EC" id="3.4.11.9" evidence="6"/>
<dbReference type="AlphaFoldDB" id="A0A062VB29"/>
<dbReference type="GO" id="GO:0004177">
    <property type="term" value="F:aminopeptidase activity"/>
    <property type="evidence" value="ECO:0007669"/>
    <property type="project" value="UniProtKB-KW"/>
</dbReference>
<dbReference type="InterPro" id="IPR029149">
    <property type="entry name" value="Creatin/AminoP/Spt16_N"/>
</dbReference>
<dbReference type="SUPFAM" id="SSF55920">
    <property type="entry name" value="Creatinase/aminopeptidase"/>
    <property type="match status" value="1"/>
</dbReference>
<dbReference type="InterPro" id="IPR050659">
    <property type="entry name" value="Peptidase_M24B"/>
</dbReference>
<keyword evidence="7" id="KW-1185">Reference proteome</keyword>
<evidence type="ECO:0000313" key="7">
    <source>
        <dbReference type="Proteomes" id="UP000027153"/>
    </source>
</evidence>
<dbReference type="Pfam" id="PF01321">
    <property type="entry name" value="Creatinase_N"/>
    <property type="match status" value="1"/>
</dbReference>
<comment type="caution">
    <text evidence="6">The sequence shown here is derived from an EMBL/GenBank/DDBJ whole genome shotgun (WGS) entry which is preliminary data.</text>
</comment>
<gene>
    <name evidence="6" type="ORF">ANME2D_00943</name>
</gene>
<evidence type="ECO:0000313" key="6">
    <source>
        <dbReference type="EMBL" id="KCZ72515.1"/>
    </source>
</evidence>
<feature type="domain" description="Peptidase M24" evidence="4">
    <location>
        <begin position="144"/>
        <end position="367"/>
    </location>
</feature>
<dbReference type="RefSeq" id="WP_048089420.1">
    <property type="nucleotide sequence ID" value="NZ_JMIY01000002.1"/>
</dbReference>
<reference evidence="6 7" key="1">
    <citation type="journal article" date="2013" name="Nature">
        <title>Anaerobic oxidation of methane coupled to nitrate reduction in a novel archaeal lineage.</title>
        <authorList>
            <person name="Haroon M.F."/>
            <person name="Hu S."/>
            <person name="Shi Y."/>
            <person name="Imelfort M."/>
            <person name="Keller J."/>
            <person name="Hugenholtz P."/>
            <person name="Yuan Z."/>
            <person name="Tyson G.W."/>
        </authorList>
    </citation>
    <scope>NUCLEOTIDE SEQUENCE [LARGE SCALE GENOMIC DNA]</scope>
    <source>
        <strain evidence="6 7">ANME-2d</strain>
    </source>
</reference>
<dbReference type="Gene3D" id="3.90.230.10">
    <property type="entry name" value="Creatinase/methionine aminopeptidase superfamily"/>
    <property type="match status" value="1"/>
</dbReference>
<dbReference type="OrthoDB" id="1346at2157"/>
<evidence type="ECO:0000259" key="5">
    <source>
        <dbReference type="Pfam" id="PF01321"/>
    </source>
</evidence>
<comment type="similarity">
    <text evidence="3">Belongs to the peptidase M24B family.</text>
</comment>
<dbReference type="Proteomes" id="UP000027153">
    <property type="component" value="Unassembled WGS sequence"/>
</dbReference>
<evidence type="ECO:0000256" key="1">
    <source>
        <dbReference type="ARBA" id="ARBA00022723"/>
    </source>
</evidence>
<dbReference type="SUPFAM" id="SSF53092">
    <property type="entry name" value="Creatinase/prolidase N-terminal domain"/>
    <property type="match status" value="1"/>
</dbReference>
<name>A0A062VB29_9EURY</name>
<proteinExistence type="inferred from homology"/>
<dbReference type="Pfam" id="PF00557">
    <property type="entry name" value="Peptidase_M24"/>
    <property type="match status" value="1"/>
</dbReference>
<feature type="domain" description="Creatinase N-terminal" evidence="5">
    <location>
        <begin position="8"/>
        <end position="136"/>
    </location>
</feature>
<keyword evidence="6" id="KW-0031">Aminopeptidase</keyword>
<dbReference type="PANTHER" id="PTHR46112">
    <property type="entry name" value="AMINOPEPTIDASE"/>
    <property type="match status" value="1"/>
</dbReference>
<dbReference type="InterPro" id="IPR000587">
    <property type="entry name" value="Creatinase_N"/>
</dbReference>
<dbReference type="InterPro" id="IPR001131">
    <property type="entry name" value="Peptidase_M24B_aminopep-P_CS"/>
</dbReference>
<evidence type="ECO:0000256" key="2">
    <source>
        <dbReference type="ARBA" id="ARBA00022801"/>
    </source>
</evidence>
<dbReference type="PANTHER" id="PTHR46112:SF2">
    <property type="entry name" value="XAA-PRO AMINOPEPTIDASE P-RELATED"/>
    <property type="match status" value="1"/>
</dbReference>
<dbReference type="GO" id="GO:0046872">
    <property type="term" value="F:metal ion binding"/>
    <property type="evidence" value="ECO:0007669"/>
    <property type="project" value="UniProtKB-KW"/>
</dbReference>
<keyword evidence="6" id="KW-0645">Protease</keyword>
<evidence type="ECO:0000256" key="3">
    <source>
        <dbReference type="RuleBase" id="RU000590"/>
    </source>
</evidence>
<sequence length="384" mass="42483">MKLNIGDADAFLMVSESAHSADMYYATGFLAHDPFIYLYSRDEKLLVSDMELGRARKESRLEDVLPASRYSMMEKLRKLKDIDAAYCEMIVEFLNSEAVKRIAVPYNFSVQLADCMRGEGFDVLPVKSPFREMREVKTEHEVAAIEKAQRAGERALADGISAIRNASVRNGVLWQENEPLRAEDVRAIIEISLLSLGCEAPDIIIACGRGSSDPHWHGEGELLADEPIVIDMVPRSKKERYYSDMTRTVVRGTPAGELEDMYSAARDAQAAAINKIRAGITGSEIHNIVCDVLEERGYETARGRSGEFTEGFIHSTGHGVGLDIHEGPNLSESGRELRAGCAVTVEPGLYYREIGGVRIEDVVVVTKSGCKNLTMFGKNLVLDE</sequence>
<dbReference type="InterPro" id="IPR036005">
    <property type="entry name" value="Creatinase/aminopeptidase-like"/>
</dbReference>
<keyword evidence="2 6" id="KW-0378">Hydrolase</keyword>